<dbReference type="RefSeq" id="WP_193743167.1">
    <property type="nucleotide sequence ID" value="NZ_JNAX01000015.1"/>
</dbReference>
<dbReference type="Proteomes" id="UP000030392">
    <property type="component" value="Unassembled WGS sequence"/>
</dbReference>
<comment type="caution">
    <text evidence="2">The sequence shown here is derived from an EMBL/GenBank/DDBJ whole genome shotgun (WGS) entry which is preliminary data.</text>
</comment>
<proteinExistence type="predicted"/>
<gene>
    <name evidence="2" type="ORF">EV03_2062</name>
</gene>
<accession>A0A0A2C005</accession>
<protein>
    <submittedName>
        <fullName evidence="2">Uncharacterized protein</fullName>
    </submittedName>
</protein>
<feature type="transmembrane region" description="Helical" evidence="1">
    <location>
        <begin position="12"/>
        <end position="28"/>
    </location>
</feature>
<name>A0A0A2C005_PROMR</name>
<reference evidence="3" key="1">
    <citation type="journal article" date="2014" name="Sci. Data">
        <title>Genomes of diverse isolates of the marine cyanobacterium Prochlorococcus.</title>
        <authorList>
            <person name="Biller S."/>
            <person name="Berube P."/>
            <person name="Thompson J."/>
            <person name="Kelly L."/>
            <person name="Roggensack S."/>
            <person name="Awad L."/>
            <person name="Roache-Johnson K."/>
            <person name="Ding H."/>
            <person name="Giovannoni S.J."/>
            <person name="Moore L.R."/>
            <person name="Chisholm S.W."/>
        </authorList>
    </citation>
    <scope>NUCLEOTIDE SEQUENCE [LARGE SCALE GENOMIC DNA]</scope>
    <source>
        <strain evidence="3">PAC1</strain>
    </source>
</reference>
<dbReference type="EMBL" id="JNAX01000015">
    <property type="protein sequence ID" value="KGG19676.1"/>
    <property type="molecule type" value="Genomic_DNA"/>
</dbReference>
<keyword evidence="1" id="KW-0472">Membrane</keyword>
<dbReference type="AlphaFoldDB" id="A0A0A2C005"/>
<evidence type="ECO:0000256" key="1">
    <source>
        <dbReference type="SAM" id="Phobius"/>
    </source>
</evidence>
<sequence length="54" mass="6293">MNDQLPDRTVLLIILATLLVVFFLVFSFKSDKIEQEKTIQWMDSSLNTELTYPS</sequence>
<organism evidence="2 3">
    <name type="scientific">Prochlorococcus marinus str. PAC1</name>
    <dbReference type="NCBI Taxonomy" id="59924"/>
    <lineage>
        <taxon>Bacteria</taxon>
        <taxon>Bacillati</taxon>
        <taxon>Cyanobacteriota</taxon>
        <taxon>Cyanophyceae</taxon>
        <taxon>Synechococcales</taxon>
        <taxon>Prochlorococcaceae</taxon>
        <taxon>Prochlorococcus</taxon>
    </lineage>
</organism>
<evidence type="ECO:0000313" key="3">
    <source>
        <dbReference type="Proteomes" id="UP000030392"/>
    </source>
</evidence>
<evidence type="ECO:0000313" key="2">
    <source>
        <dbReference type="EMBL" id="KGG19676.1"/>
    </source>
</evidence>
<keyword evidence="1" id="KW-0812">Transmembrane</keyword>
<keyword evidence="1" id="KW-1133">Transmembrane helix</keyword>